<name>H5XLR9_9PSEU</name>
<dbReference type="EMBL" id="CM001440">
    <property type="protein sequence ID" value="EHR60967.1"/>
    <property type="molecule type" value="Genomic_DNA"/>
</dbReference>
<organism evidence="6 7">
    <name type="scientific">Saccharomonospora cyanea NA-134</name>
    <dbReference type="NCBI Taxonomy" id="882082"/>
    <lineage>
        <taxon>Bacteria</taxon>
        <taxon>Bacillati</taxon>
        <taxon>Actinomycetota</taxon>
        <taxon>Actinomycetes</taxon>
        <taxon>Pseudonocardiales</taxon>
        <taxon>Pseudonocardiaceae</taxon>
        <taxon>Saccharomonospora</taxon>
    </lineage>
</organism>
<dbReference type="InterPro" id="IPR052032">
    <property type="entry name" value="ATP-dep_AA_Ligase"/>
</dbReference>
<dbReference type="PROSITE" id="PS00867">
    <property type="entry name" value="CPSASE_2"/>
    <property type="match status" value="1"/>
</dbReference>
<evidence type="ECO:0000313" key="7">
    <source>
        <dbReference type="Proteomes" id="UP000002791"/>
    </source>
</evidence>
<proteinExistence type="predicted"/>
<sequence length="423" mass="47032">MAENVFVLGLDERNAELLHRLPGARNYRFHALLGVDEVRIGYSDFRSCLTRACERLDSFDGSIDAVTGYWDFPVTSLVPVLCERYGLPSTSLESIVRCEHKYWSRLEQSQVTDACPRFGLVDLHSDPPRLPEGLEYPVWLKPVKSSSSKLAYQVGDDRGLAEAVEGIREGIGSIGGPFDAVLERVSLPPEVAEAGASACLAEEAVSGAQITVEGYRHHHEPHVYGVVDSVCYPGTPSFLRYQYPSTLPEEAVRRVSDIAKAVVVRMGLRSTTFDIEFFVDTTAGRVWVLEVNPRLSQSHARLFEAVDGVSNLHCMVSLALGEDPRMPRREGSAAVAAKWFLRRFADGIVRRVPSPEEVAAVERDLGVFVDLTTEKGSRLSEQYARDSYSYELADIHVAASSEQELNDRYERCVSALRFEIDDV</sequence>
<evidence type="ECO:0000256" key="1">
    <source>
        <dbReference type="ARBA" id="ARBA00022598"/>
    </source>
</evidence>
<dbReference type="RefSeq" id="WP_005455896.1">
    <property type="nucleotide sequence ID" value="NZ_CM001440.1"/>
</dbReference>
<keyword evidence="2 4" id="KW-0547">Nucleotide-binding</keyword>
<dbReference type="OrthoDB" id="8441067at2"/>
<dbReference type="Gene3D" id="3.30.470.20">
    <property type="entry name" value="ATP-grasp fold, B domain"/>
    <property type="match status" value="1"/>
</dbReference>
<protein>
    <submittedName>
        <fullName evidence="6">Biotin carboxylase</fullName>
    </submittedName>
</protein>
<dbReference type="Pfam" id="PF13535">
    <property type="entry name" value="ATP-grasp_4"/>
    <property type="match status" value="1"/>
</dbReference>
<keyword evidence="1" id="KW-0436">Ligase</keyword>
<dbReference type="GO" id="GO:0016874">
    <property type="term" value="F:ligase activity"/>
    <property type="evidence" value="ECO:0007669"/>
    <property type="project" value="UniProtKB-KW"/>
</dbReference>
<dbReference type="SUPFAM" id="SSF56059">
    <property type="entry name" value="Glutathione synthetase ATP-binding domain-like"/>
    <property type="match status" value="1"/>
</dbReference>
<dbReference type="PANTHER" id="PTHR43585">
    <property type="entry name" value="FUMIPYRROLE BIOSYNTHESIS PROTEIN C"/>
    <property type="match status" value="1"/>
</dbReference>
<dbReference type="PROSITE" id="PS50975">
    <property type="entry name" value="ATP_GRASP"/>
    <property type="match status" value="1"/>
</dbReference>
<keyword evidence="7" id="KW-1185">Reference proteome</keyword>
<dbReference type="InterPro" id="IPR005479">
    <property type="entry name" value="CPAse_ATP-bd"/>
</dbReference>
<evidence type="ECO:0000256" key="4">
    <source>
        <dbReference type="PROSITE-ProRule" id="PRU00409"/>
    </source>
</evidence>
<evidence type="ECO:0000259" key="5">
    <source>
        <dbReference type="PROSITE" id="PS50975"/>
    </source>
</evidence>
<dbReference type="eggNOG" id="COG1181">
    <property type="taxonomic scope" value="Bacteria"/>
</dbReference>
<dbReference type="Proteomes" id="UP000002791">
    <property type="component" value="Chromosome"/>
</dbReference>
<keyword evidence="3 4" id="KW-0067">ATP-binding</keyword>
<accession>H5XLR9</accession>
<dbReference type="InterPro" id="IPR011761">
    <property type="entry name" value="ATP-grasp"/>
</dbReference>
<dbReference type="GO" id="GO:0046872">
    <property type="term" value="F:metal ion binding"/>
    <property type="evidence" value="ECO:0007669"/>
    <property type="project" value="InterPro"/>
</dbReference>
<dbReference type="GO" id="GO:0005524">
    <property type="term" value="F:ATP binding"/>
    <property type="evidence" value="ECO:0007669"/>
    <property type="project" value="UniProtKB-UniRule"/>
</dbReference>
<dbReference type="HOGENOM" id="CLU_051999_0_0_11"/>
<gene>
    <name evidence="6" type="ORF">SaccyDRAFT_2075</name>
</gene>
<evidence type="ECO:0000256" key="2">
    <source>
        <dbReference type="ARBA" id="ARBA00022741"/>
    </source>
</evidence>
<dbReference type="AlphaFoldDB" id="H5XLR9"/>
<evidence type="ECO:0000256" key="3">
    <source>
        <dbReference type="ARBA" id="ARBA00022840"/>
    </source>
</evidence>
<reference evidence="6 7" key="1">
    <citation type="submission" date="2011-11" db="EMBL/GenBank/DDBJ databases">
        <title>The Noncontiguous Finished sequence of Saccharomonospora cyanea NA-134.</title>
        <authorList>
            <consortium name="US DOE Joint Genome Institute"/>
            <person name="Lucas S."/>
            <person name="Han J."/>
            <person name="Lapidus A."/>
            <person name="Cheng J.-F."/>
            <person name="Goodwin L."/>
            <person name="Pitluck S."/>
            <person name="Peters L."/>
            <person name="Ovchinnikova G."/>
            <person name="Lu M."/>
            <person name="Detter J.C."/>
            <person name="Han C."/>
            <person name="Tapia R."/>
            <person name="Land M."/>
            <person name="Hauser L."/>
            <person name="Kyrpides N."/>
            <person name="Ivanova N."/>
            <person name="Pagani I."/>
            <person name="Brambilla E.-M."/>
            <person name="Klenk H.-P."/>
            <person name="Woyke T."/>
        </authorList>
    </citation>
    <scope>NUCLEOTIDE SEQUENCE [LARGE SCALE GENOMIC DNA]</scope>
    <source>
        <strain evidence="6 7">NA-134</strain>
    </source>
</reference>
<feature type="domain" description="ATP-grasp" evidence="5">
    <location>
        <begin position="105"/>
        <end position="320"/>
    </location>
</feature>
<dbReference type="STRING" id="882082.SaccyDRAFT_2075"/>
<evidence type="ECO:0000313" key="6">
    <source>
        <dbReference type="EMBL" id="EHR60967.1"/>
    </source>
</evidence>
<dbReference type="PANTHER" id="PTHR43585:SF2">
    <property type="entry name" value="ATP-GRASP ENZYME FSQD"/>
    <property type="match status" value="1"/>
</dbReference>